<accession>H6NHR2</accession>
<proteinExistence type="predicted"/>
<protein>
    <recommendedName>
        <fullName evidence="3">N-acyl-D-glucosamine 2-epimerase</fullName>
    </recommendedName>
</protein>
<dbReference type="Proteomes" id="UP000007523">
    <property type="component" value="Chromosome"/>
</dbReference>
<evidence type="ECO:0008006" key="3">
    <source>
        <dbReference type="Google" id="ProtNLM"/>
    </source>
</evidence>
<name>H6NHR2_9BACL</name>
<gene>
    <name evidence="1" type="ORF">PM3016_3288</name>
</gene>
<dbReference type="AlphaFoldDB" id="H6NHR2"/>
<dbReference type="EMBL" id="CP003235">
    <property type="protein sequence ID" value="AFC30133.1"/>
    <property type="molecule type" value="Genomic_DNA"/>
</dbReference>
<dbReference type="RefSeq" id="WP_014370168.1">
    <property type="nucleotide sequence ID" value="NC_016935.1"/>
</dbReference>
<dbReference type="KEGG" id="pmq:PM3016_3288"/>
<evidence type="ECO:0000313" key="2">
    <source>
        <dbReference type="Proteomes" id="UP000007523"/>
    </source>
</evidence>
<reference evidence="1 2" key="1">
    <citation type="journal article" date="2012" name="J. Bacteriol.">
        <title>Complete Genome Sequence of Paenibacillus mucilaginosus 3016, a Bacterium Functional as Microbial Fertilizer.</title>
        <authorList>
            <person name="Ma M."/>
            <person name="Wang Z."/>
            <person name="Li L."/>
            <person name="Jiang X."/>
            <person name="Guan D."/>
            <person name="Cao F."/>
            <person name="Chen H."/>
            <person name="Wang X."/>
            <person name="Shen D."/>
            <person name="Du B."/>
            <person name="Li J."/>
        </authorList>
    </citation>
    <scope>NUCLEOTIDE SEQUENCE [LARGE SCALE GENOMIC DNA]</scope>
    <source>
        <strain evidence="1 2">3016</strain>
    </source>
</reference>
<organism evidence="1 2">
    <name type="scientific">Paenibacillus mucilaginosus 3016</name>
    <dbReference type="NCBI Taxonomy" id="1116391"/>
    <lineage>
        <taxon>Bacteria</taxon>
        <taxon>Bacillati</taxon>
        <taxon>Bacillota</taxon>
        <taxon>Bacilli</taxon>
        <taxon>Bacillales</taxon>
        <taxon>Paenibacillaceae</taxon>
        <taxon>Paenibacillus</taxon>
    </lineage>
</organism>
<evidence type="ECO:0000313" key="1">
    <source>
        <dbReference type="EMBL" id="AFC30133.1"/>
    </source>
</evidence>
<sequence length="453" mass="51348">MTASPADHLPIEASIQIDPTFPYYLDRSPESIASELLLAGYRNVRYFVTDETRVNGDLIRALRRHGMQVWAMVLGNGAYSTGHLPPDWPKWQMTLLKKTDDGYFRFSPHSTSYLKWKKSSIARLLQEHPFTGLEVAEPYLPEWNGLSSGVYGDVGPMAQAAFKEFSGSEMPEFTHRTSPRYYKRDRARYLLWIDFRVRAVNRFLHELINGPGGARSVRPDIRIATWSIAVDAGRDPVGAVREVQGTDAAEMIRLIRPDLHILQTHWPDWMRSGLPADYVRRYAPFVRHIRASHPDVPLGVQTDIGSLARMRRSRAWLDIFARTAREEGYRMWTAYEHSIGLSMYTEPPRLLRARRTDRRTVVIEFDKRIDEASASAVSSYRCLEGGQLRDVSPLAAAPDGSRVLLKTDVWPAGPFELEVSGIRDTPERWLVPDQPTHTIAPGSRVPVSAAAKG</sequence>
<keyword evidence="2" id="KW-1185">Reference proteome</keyword>
<dbReference type="Gene3D" id="3.20.20.80">
    <property type="entry name" value="Glycosidases"/>
    <property type="match status" value="1"/>
</dbReference>
<dbReference type="HOGENOM" id="CLU_603882_0_0_9"/>